<accession>W6MEH4</accession>
<sequence>MTLEYRGTRLTIRYCEQPPEGVEPDDWIPPSWQKALQHIPAPKKQASCWAKMLVRREHLANQGRLRSPDHWNTEGMLPDDKHFYAIKVDRLRAYGWFSSRHKKVFYISHFTYKKGRKLAQEDTNQVIKNWRLIEEG</sequence>
<keyword evidence="2" id="KW-1185">Reference proteome</keyword>
<dbReference type="OrthoDB" id="6198200at2"/>
<dbReference type="RefSeq" id="WP_139031775.1">
    <property type="nucleotide sequence ID" value="NZ_CBTJ020000113.1"/>
</dbReference>
<reference evidence="1" key="2">
    <citation type="submission" date="2014-03" db="EMBL/GenBank/DDBJ databases">
        <title>Candidatus Competibacter-lineage genomes retrieved from metagenomes reveal functional metabolic diversity.</title>
        <authorList>
            <person name="McIlroy S.J."/>
            <person name="Albertsen M."/>
            <person name="Andresen E.K."/>
            <person name="Saunders A.M."/>
            <person name="Kristiansen R."/>
            <person name="Stokholm-Bjerregaard M."/>
            <person name="Nielsen K.L."/>
            <person name="Nielsen P.H."/>
        </authorList>
    </citation>
    <scope>NUCLEOTIDE SEQUENCE</scope>
    <source>
        <strain evidence="1">Run_A_D11</strain>
    </source>
</reference>
<gene>
    <name evidence="1" type="ORF">BN873_p10062</name>
</gene>
<protein>
    <recommendedName>
        <fullName evidence="3">Phage-related protein</fullName>
    </recommendedName>
</protein>
<evidence type="ECO:0000313" key="2">
    <source>
        <dbReference type="Proteomes" id="UP000035760"/>
    </source>
</evidence>
<evidence type="ECO:0000313" key="1">
    <source>
        <dbReference type="EMBL" id="CDI04618.1"/>
    </source>
</evidence>
<reference evidence="1" key="1">
    <citation type="submission" date="2013-07" db="EMBL/GenBank/DDBJ databases">
        <authorList>
            <person name="McIlroy S."/>
        </authorList>
    </citation>
    <scope>NUCLEOTIDE SEQUENCE [LARGE SCALE GENOMIC DNA]</scope>
    <source>
        <strain evidence="1">Run_A_D11</strain>
    </source>
</reference>
<dbReference type="EMBL" id="CBTJ020000113">
    <property type="protein sequence ID" value="CDI04618.1"/>
    <property type="molecule type" value="Genomic_DNA"/>
</dbReference>
<organism evidence="1 2">
    <name type="scientific">Candidatus Competibacter denitrificans Run_A_D11</name>
    <dbReference type="NCBI Taxonomy" id="1400863"/>
    <lineage>
        <taxon>Bacteria</taxon>
        <taxon>Pseudomonadati</taxon>
        <taxon>Pseudomonadota</taxon>
        <taxon>Gammaproteobacteria</taxon>
        <taxon>Candidatus Competibacteraceae</taxon>
        <taxon>Candidatus Competibacter</taxon>
    </lineage>
</organism>
<dbReference type="Proteomes" id="UP000035760">
    <property type="component" value="Unassembled WGS sequence"/>
</dbReference>
<proteinExistence type="predicted"/>
<comment type="caution">
    <text evidence="1">The sequence shown here is derived from an EMBL/GenBank/DDBJ whole genome shotgun (WGS) entry which is preliminary data.</text>
</comment>
<name>W6MEH4_9GAMM</name>
<evidence type="ECO:0008006" key="3">
    <source>
        <dbReference type="Google" id="ProtNLM"/>
    </source>
</evidence>
<dbReference type="AlphaFoldDB" id="W6MEH4"/>